<name>A0A151GNB2_DRECN</name>
<evidence type="ECO:0000313" key="2">
    <source>
        <dbReference type="Proteomes" id="UP000076580"/>
    </source>
</evidence>
<dbReference type="InParanoid" id="A0A151GNB2"/>
<dbReference type="RefSeq" id="XP_040657834.1">
    <property type="nucleotide sequence ID" value="XM_040802801.1"/>
</dbReference>
<dbReference type="EMBL" id="LAYC01000002">
    <property type="protein sequence ID" value="KYK58482.1"/>
    <property type="molecule type" value="Genomic_DNA"/>
</dbReference>
<accession>A0A151GNB2</accession>
<evidence type="ECO:0000313" key="1">
    <source>
        <dbReference type="EMBL" id="KYK58482.1"/>
    </source>
</evidence>
<dbReference type="GeneID" id="63718141"/>
<dbReference type="AlphaFoldDB" id="A0A151GNB2"/>
<sequence>MSDSEPESSIFKVYITADLDKVTVMRALCGDDEEDAENFDPMLFRGQTTQQVIRYHREEVSNEYHGHSKLLIVFDDEDLLRRGVLLVSLREYHGFDDAVRCPPEHANVYVSALGIDNEDWYAVRLDVPDDMTPAEPVDWFGLYNLLPDSRRHVFDEAVRAMNKGLQDVGVDVSSDDGEDGEADDLPRLYRPLHPARRDVAKVKSDHGLHARRHGLDRRRFAVVDEHYETRGALVVQLEPSDSFRCRNEAAGEILRWLFINFMTWDEAKRFAATQ</sequence>
<dbReference type="OrthoDB" id="4864163at2759"/>
<keyword evidence="2" id="KW-1185">Reference proteome</keyword>
<comment type="caution">
    <text evidence="1">The sequence shown here is derived from an EMBL/GenBank/DDBJ whole genome shotgun (WGS) entry which is preliminary data.</text>
</comment>
<dbReference type="Proteomes" id="UP000076580">
    <property type="component" value="Chromosome 02"/>
</dbReference>
<gene>
    <name evidence="1" type="ORF">DCS_05498</name>
</gene>
<proteinExistence type="predicted"/>
<protein>
    <submittedName>
        <fullName evidence="1">Uncharacterized protein</fullName>
    </submittedName>
</protein>
<organism evidence="1 2">
    <name type="scientific">Drechmeria coniospora</name>
    <name type="common">Nematophagous fungus</name>
    <name type="synonym">Meria coniospora</name>
    <dbReference type="NCBI Taxonomy" id="98403"/>
    <lineage>
        <taxon>Eukaryota</taxon>
        <taxon>Fungi</taxon>
        <taxon>Dikarya</taxon>
        <taxon>Ascomycota</taxon>
        <taxon>Pezizomycotina</taxon>
        <taxon>Sordariomycetes</taxon>
        <taxon>Hypocreomycetidae</taxon>
        <taxon>Hypocreales</taxon>
        <taxon>Ophiocordycipitaceae</taxon>
        <taxon>Drechmeria</taxon>
    </lineage>
</organism>
<reference evidence="1 2" key="1">
    <citation type="journal article" date="2016" name="Sci. Rep.">
        <title>Insights into Adaptations to a Near-Obligate Nematode Endoparasitic Lifestyle from the Finished Genome of Drechmeria coniospora.</title>
        <authorList>
            <person name="Zhang L."/>
            <person name="Zhou Z."/>
            <person name="Guo Q."/>
            <person name="Fokkens L."/>
            <person name="Miskei M."/>
            <person name="Pocsi I."/>
            <person name="Zhang W."/>
            <person name="Chen M."/>
            <person name="Wang L."/>
            <person name="Sun Y."/>
            <person name="Donzelli B.G."/>
            <person name="Gibson D.M."/>
            <person name="Nelson D.R."/>
            <person name="Luo J.G."/>
            <person name="Rep M."/>
            <person name="Liu H."/>
            <person name="Yang S."/>
            <person name="Wang J."/>
            <person name="Krasnoff S.B."/>
            <person name="Xu Y."/>
            <person name="Molnar I."/>
            <person name="Lin M."/>
        </authorList>
    </citation>
    <scope>NUCLEOTIDE SEQUENCE [LARGE SCALE GENOMIC DNA]</scope>
    <source>
        <strain evidence="1 2">ARSEF 6962</strain>
    </source>
</reference>